<organism evidence="4 5">
    <name type="scientific">Brevibacterium linens</name>
    <dbReference type="NCBI Taxonomy" id="1703"/>
    <lineage>
        <taxon>Bacteria</taxon>
        <taxon>Bacillati</taxon>
        <taxon>Actinomycetota</taxon>
        <taxon>Actinomycetes</taxon>
        <taxon>Micrococcales</taxon>
        <taxon>Brevibacteriaceae</taxon>
        <taxon>Brevibacterium</taxon>
    </lineage>
</organism>
<dbReference type="PROSITE" id="PS00552">
    <property type="entry name" value="HTH_MERR_1"/>
    <property type="match status" value="1"/>
</dbReference>
<feature type="domain" description="HTH merR-type" evidence="3">
    <location>
        <begin position="1"/>
        <end position="69"/>
    </location>
</feature>
<name>A0A2H1J8W5_BRELN</name>
<dbReference type="EMBL" id="FXZA01000011">
    <property type="protein sequence ID" value="SMX83869.1"/>
    <property type="molecule type" value="Genomic_DNA"/>
</dbReference>
<reference evidence="4 5" key="1">
    <citation type="submission" date="2017-03" db="EMBL/GenBank/DDBJ databases">
        <authorList>
            <person name="Afonso C.L."/>
            <person name="Miller P.J."/>
            <person name="Scott M.A."/>
            <person name="Spackman E."/>
            <person name="Goraichik I."/>
            <person name="Dimitrov K.M."/>
            <person name="Suarez D.L."/>
            <person name="Swayne D.E."/>
        </authorList>
    </citation>
    <scope>NUCLEOTIDE SEQUENCE [LARGE SCALE GENOMIC DNA]</scope>
    <source>
        <strain evidence="4 5">Mu101</strain>
    </source>
</reference>
<dbReference type="SMART" id="SM00422">
    <property type="entry name" value="HTH_MERR"/>
    <property type="match status" value="1"/>
</dbReference>
<dbReference type="SUPFAM" id="SSF46955">
    <property type="entry name" value="Putative DNA-binding domain"/>
    <property type="match status" value="1"/>
</dbReference>
<dbReference type="AlphaFoldDB" id="A0A2H1J8W5"/>
<dbReference type="GO" id="GO:0003677">
    <property type="term" value="F:DNA binding"/>
    <property type="evidence" value="ECO:0007669"/>
    <property type="project" value="UniProtKB-KW"/>
</dbReference>
<dbReference type="InterPro" id="IPR016024">
    <property type="entry name" value="ARM-type_fold"/>
</dbReference>
<dbReference type="InterPro" id="IPR011989">
    <property type="entry name" value="ARM-like"/>
</dbReference>
<dbReference type="Pfam" id="PF13411">
    <property type="entry name" value="MerR_1"/>
    <property type="match status" value="1"/>
</dbReference>
<dbReference type="SUPFAM" id="SSF48371">
    <property type="entry name" value="ARM repeat"/>
    <property type="match status" value="1"/>
</dbReference>
<evidence type="ECO:0000259" key="3">
    <source>
        <dbReference type="PROSITE" id="PS50937"/>
    </source>
</evidence>
<keyword evidence="1 4" id="KW-0238">DNA-binding</keyword>
<accession>A0A2H1J8W5</accession>
<dbReference type="Gene3D" id="1.25.10.10">
    <property type="entry name" value="Leucine-rich Repeat Variant"/>
    <property type="match status" value="1"/>
</dbReference>
<dbReference type="InterPro" id="IPR009061">
    <property type="entry name" value="DNA-bd_dom_put_sf"/>
</dbReference>
<dbReference type="Pfam" id="PF13646">
    <property type="entry name" value="HEAT_2"/>
    <property type="match status" value="1"/>
</dbReference>
<evidence type="ECO:0000256" key="1">
    <source>
        <dbReference type="ARBA" id="ARBA00023125"/>
    </source>
</evidence>
<protein>
    <submittedName>
        <fullName evidence="4">DNA-binding transcriptional regulator, MerR family</fullName>
    </submittedName>
</protein>
<proteinExistence type="predicted"/>
<evidence type="ECO:0000256" key="2">
    <source>
        <dbReference type="SAM" id="MobiDB-lite"/>
    </source>
</evidence>
<dbReference type="GO" id="GO:0003700">
    <property type="term" value="F:DNA-binding transcription factor activity"/>
    <property type="evidence" value="ECO:0007669"/>
    <property type="project" value="InterPro"/>
</dbReference>
<dbReference type="InterPro" id="IPR000551">
    <property type="entry name" value="MerR-type_HTH_dom"/>
</dbReference>
<dbReference type="InterPro" id="IPR047057">
    <property type="entry name" value="MerR_fam"/>
</dbReference>
<dbReference type="PANTHER" id="PTHR30204">
    <property type="entry name" value="REDOX-CYCLING DRUG-SENSING TRANSCRIPTIONAL ACTIVATOR SOXR"/>
    <property type="match status" value="1"/>
</dbReference>
<evidence type="ECO:0000313" key="5">
    <source>
        <dbReference type="Proteomes" id="UP000234498"/>
    </source>
</evidence>
<dbReference type="OrthoDB" id="9809391at2"/>
<sequence>MLIGEVARRSGVSARMLRHYESLGLVAPSQRTTGGYREYSDADIGRIFHIEGLRRLGMSLSEVGRVLSEPDFDPGSVLGDLIDQARERIAAEQRLLDHLESVARLGRTDGESLLYTIDLMRSLESGDVIQRHKAALGSGVDGGMPIEALSQAVLQETVLNAAGAMRWALAQAGAEAVPHVVKGMDDESAQVRRNALLTLDEIRRTTPDEELDSRSTSMIQQALELALDDAVPDIRSIAALALGRSGDAKAVPVLLDMAMNGPKDIEAAEAIGSIVDAAGPGADMSERIVTELHRHADSSDTTARFRVVQVLLEIPGEHSDDFIAELGNDDSPELAATARAALRRRRDQPPRTGRT</sequence>
<feature type="region of interest" description="Disordered" evidence="2">
    <location>
        <begin position="324"/>
        <end position="355"/>
    </location>
</feature>
<dbReference type="PANTHER" id="PTHR30204:SF93">
    <property type="entry name" value="HTH MERR-TYPE DOMAIN-CONTAINING PROTEIN"/>
    <property type="match status" value="1"/>
</dbReference>
<dbReference type="InterPro" id="IPR021133">
    <property type="entry name" value="HEAT_type_2"/>
</dbReference>
<dbReference type="Proteomes" id="UP000234498">
    <property type="component" value="Unassembled WGS sequence"/>
</dbReference>
<dbReference type="PROSITE" id="PS50077">
    <property type="entry name" value="HEAT_REPEAT"/>
    <property type="match status" value="1"/>
</dbReference>
<dbReference type="PRINTS" id="PR00040">
    <property type="entry name" value="HTHMERR"/>
</dbReference>
<gene>
    <name evidence="4" type="ORF">BLIN101_02060</name>
</gene>
<dbReference type="PROSITE" id="PS50937">
    <property type="entry name" value="HTH_MERR_2"/>
    <property type="match status" value="1"/>
</dbReference>
<evidence type="ECO:0000313" key="4">
    <source>
        <dbReference type="EMBL" id="SMX83869.1"/>
    </source>
</evidence>
<dbReference type="Gene3D" id="1.10.1660.10">
    <property type="match status" value="1"/>
</dbReference>